<reference evidence="4 5" key="1">
    <citation type="submission" date="2021-06" db="EMBL/GenBank/DDBJ databases">
        <authorList>
            <person name="Palmer J.M."/>
        </authorList>
    </citation>
    <scope>NUCLEOTIDE SEQUENCE [LARGE SCALE GENOMIC DNA]</scope>
    <source>
        <strain evidence="4 5">GA_2019</strain>
        <tissue evidence="4">Muscle</tissue>
    </source>
</reference>
<proteinExistence type="predicted"/>
<evidence type="ECO:0000256" key="1">
    <source>
        <dbReference type="PROSITE-ProRule" id="PRU00122"/>
    </source>
</evidence>
<feature type="domain" description="Laminin G" evidence="3">
    <location>
        <begin position="1"/>
        <end position="112"/>
    </location>
</feature>
<dbReference type="PANTHER" id="PTHR15036">
    <property type="entry name" value="PIKACHURIN-LIKE PROTEIN"/>
    <property type="match status" value="1"/>
</dbReference>
<accession>A0ABV0MDY9</accession>
<dbReference type="SUPFAM" id="SSF49899">
    <property type="entry name" value="Concanavalin A-like lectins/glucanases"/>
    <property type="match status" value="1"/>
</dbReference>
<evidence type="ECO:0000259" key="3">
    <source>
        <dbReference type="PROSITE" id="PS50025"/>
    </source>
</evidence>
<evidence type="ECO:0000256" key="2">
    <source>
        <dbReference type="SAM" id="MobiDB-lite"/>
    </source>
</evidence>
<protein>
    <recommendedName>
        <fullName evidence="3">Laminin G domain-containing protein</fullName>
    </recommendedName>
</protein>
<dbReference type="InterPro" id="IPR013320">
    <property type="entry name" value="ConA-like_dom_sf"/>
</dbReference>
<dbReference type="InterPro" id="IPR050372">
    <property type="entry name" value="Neurexin-related_CASP"/>
</dbReference>
<evidence type="ECO:0000313" key="5">
    <source>
        <dbReference type="Proteomes" id="UP001476798"/>
    </source>
</evidence>
<sequence length="217" mass="24372">MSMSSVSQEQGEIVFKDDQEAKGDQGLLNLLTSDTVFYVGGPPDSFQAKVLCLAVLQGQLHVFYDFSGTLIDLPPDLFSARSSVRGCFRNVKINGLYVNLKTMKTSGVSFGCEDDLLVVREAYFSGQSYLELVLDKPNSLKDNFYASFSFRTDEKDGLMLYHRDQVNQRKPSRSRNRSARESCQTELSHPESRATHFSGSTHSYQRYDSVVGSLRSM</sequence>
<dbReference type="EMBL" id="JAHRIO010000020">
    <property type="protein sequence ID" value="MEQ2157330.1"/>
    <property type="molecule type" value="Genomic_DNA"/>
</dbReference>
<dbReference type="Proteomes" id="UP001476798">
    <property type="component" value="Unassembled WGS sequence"/>
</dbReference>
<comment type="caution">
    <text evidence="4">The sequence shown here is derived from an EMBL/GenBank/DDBJ whole genome shotgun (WGS) entry which is preliminary data.</text>
</comment>
<gene>
    <name evidence="4" type="ORF">GOODEAATRI_000718</name>
</gene>
<keyword evidence="5" id="KW-1185">Reference proteome</keyword>
<evidence type="ECO:0000313" key="4">
    <source>
        <dbReference type="EMBL" id="MEQ2157330.1"/>
    </source>
</evidence>
<organism evidence="4 5">
    <name type="scientific">Goodea atripinnis</name>
    <dbReference type="NCBI Taxonomy" id="208336"/>
    <lineage>
        <taxon>Eukaryota</taxon>
        <taxon>Metazoa</taxon>
        <taxon>Chordata</taxon>
        <taxon>Craniata</taxon>
        <taxon>Vertebrata</taxon>
        <taxon>Euteleostomi</taxon>
        <taxon>Actinopterygii</taxon>
        <taxon>Neopterygii</taxon>
        <taxon>Teleostei</taxon>
        <taxon>Neoteleostei</taxon>
        <taxon>Acanthomorphata</taxon>
        <taxon>Ovalentaria</taxon>
        <taxon>Atherinomorphae</taxon>
        <taxon>Cyprinodontiformes</taxon>
        <taxon>Goodeidae</taxon>
        <taxon>Goodea</taxon>
    </lineage>
</organism>
<dbReference type="Gene3D" id="2.60.120.200">
    <property type="match status" value="2"/>
</dbReference>
<dbReference type="InterPro" id="IPR001791">
    <property type="entry name" value="Laminin_G"/>
</dbReference>
<name>A0ABV0MDY9_9TELE</name>
<feature type="region of interest" description="Disordered" evidence="2">
    <location>
        <begin position="166"/>
        <end position="200"/>
    </location>
</feature>
<dbReference type="PANTHER" id="PTHR15036:SF85">
    <property type="entry name" value="SP2353, ISOFORM A"/>
    <property type="match status" value="1"/>
</dbReference>
<comment type="caution">
    <text evidence="1">Lacks conserved residue(s) required for the propagation of feature annotation.</text>
</comment>
<dbReference type="PROSITE" id="PS50025">
    <property type="entry name" value="LAM_G_DOMAIN"/>
    <property type="match status" value="1"/>
</dbReference>